<dbReference type="OrthoDB" id="10250120at2759"/>
<dbReference type="GO" id="GO:0005737">
    <property type="term" value="C:cytoplasm"/>
    <property type="evidence" value="ECO:0007669"/>
    <property type="project" value="TreeGrafter"/>
</dbReference>
<dbReference type="PROSITE" id="PS51476">
    <property type="entry name" value="PROTEASOME_BETA_2"/>
    <property type="match status" value="1"/>
</dbReference>
<dbReference type="Pfam" id="PF00227">
    <property type="entry name" value="Proteasome"/>
    <property type="match status" value="1"/>
</dbReference>
<dbReference type="PANTHER" id="PTHR32194:SF2">
    <property type="entry name" value="PROTEASOME SUBUNIT BETA TYPE-1"/>
    <property type="match status" value="1"/>
</dbReference>
<dbReference type="Gene3D" id="6.10.140.1230">
    <property type="match status" value="1"/>
</dbReference>
<keyword evidence="9" id="KW-1185">Reference proteome</keyword>
<evidence type="ECO:0000256" key="6">
    <source>
        <dbReference type="SAM" id="MobiDB-lite"/>
    </source>
</evidence>
<dbReference type="Proteomes" id="UP000054107">
    <property type="component" value="Unassembled WGS sequence"/>
</dbReference>
<comment type="subcellular location">
    <subcellularLocation>
        <location evidence="1">Nucleus</location>
    </subcellularLocation>
</comment>
<dbReference type="CDD" id="cd03757">
    <property type="entry name" value="proteasome_beta_type_1"/>
    <property type="match status" value="1"/>
</dbReference>
<feature type="compositionally biased region" description="Polar residues" evidence="6">
    <location>
        <begin position="118"/>
        <end position="144"/>
    </location>
</feature>
<feature type="compositionally biased region" description="Pro residues" evidence="6">
    <location>
        <begin position="13"/>
        <end position="44"/>
    </location>
</feature>
<feature type="region of interest" description="Disordered" evidence="6">
    <location>
        <begin position="893"/>
        <end position="919"/>
    </location>
</feature>
<dbReference type="FunFam" id="3.60.20.10:FF:000027">
    <property type="entry name" value="Proteasome subunit beta type-6"/>
    <property type="match status" value="1"/>
</dbReference>
<dbReference type="GO" id="GO:0004197">
    <property type="term" value="F:cysteine-type endopeptidase activity"/>
    <property type="evidence" value="ECO:0007669"/>
    <property type="project" value="InterPro"/>
</dbReference>
<comment type="subunit">
    <text evidence="5">The 26S proteasome consists of a 20S proteasome core and two 19S regulatory subunits. The 20S proteasome core is composed of 28 subunits that are arranged in four stacked rings, resulting in a barrel-shaped structure. The two end rings are each formed by seven alpha subunits, and the two central rings are each formed by seven beta subunits. The catalytic chamber with the active sites is on the inside of the barrel.</text>
</comment>
<dbReference type="Pfam" id="PF00656">
    <property type="entry name" value="Peptidase_C14"/>
    <property type="match status" value="1"/>
</dbReference>
<feature type="compositionally biased region" description="Low complexity" evidence="6">
    <location>
        <begin position="45"/>
        <end position="72"/>
    </location>
</feature>
<reference evidence="8 9" key="1">
    <citation type="submission" date="2014-09" db="EMBL/GenBank/DDBJ databases">
        <authorList>
            <person name="Ellenberger Sabrina"/>
        </authorList>
    </citation>
    <scope>NUCLEOTIDE SEQUENCE [LARGE SCALE GENOMIC DNA]</scope>
    <source>
        <strain evidence="8 9">CBS 412.66</strain>
    </source>
</reference>
<gene>
    <name evidence="8" type="primary">PARPA_09244.1 scaffold 35931</name>
</gene>
<proteinExistence type="predicted"/>
<feature type="compositionally biased region" description="Pro residues" evidence="6">
    <location>
        <begin position="97"/>
        <end position="106"/>
    </location>
</feature>
<dbReference type="GO" id="GO:0007034">
    <property type="term" value="P:vacuolar transport"/>
    <property type="evidence" value="ECO:0007669"/>
    <property type="project" value="InterPro"/>
</dbReference>
<evidence type="ECO:0000256" key="5">
    <source>
        <dbReference type="ARBA" id="ARBA00026071"/>
    </source>
</evidence>
<dbReference type="InterPro" id="IPR005024">
    <property type="entry name" value="Snf7_fam"/>
</dbReference>
<dbReference type="InterPro" id="IPR023333">
    <property type="entry name" value="Proteasome_suB-type"/>
</dbReference>
<dbReference type="InterPro" id="IPR029055">
    <property type="entry name" value="Ntn_hydrolases_N"/>
</dbReference>
<feature type="compositionally biased region" description="Low complexity" evidence="6">
    <location>
        <begin position="895"/>
        <end position="905"/>
    </location>
</feature>
<evidence type="ECO:0000259" key="7">
    <source>
        <dbReference type="Pfam" id="PF00656"/>
    </source>
</evidence>
<dbReference type="Pfam" id="PF03357">
    <property type="entry name" value="Snf7"/>
    <property type="match status" value="1"/>
</dbReference>
<accession>A0A0B7NC84</accession>
<evidence type="ECO:0000256" key="3">
    <source>
        <dbReference type="ARBA" id="ARBA00022942"/>
    </source>
</evidence>
<evidence type="ECO:0000256" key="2">
    <source>
        <dbReference type="ARBA" id="ARBA00022490"/>
    </source>
</evidence>
<keyword evidence="4" id="KW-0539">Nucleus</keyword>
<sequence length="1219" mass="136450">MNFPGTGYTTGGYPPPQPGGYPPPQQQQYPPSPYGYPPPQPQPQPMGYSPTMQGYPPQQPLQQGYPPIAQQGYPPPPTLPDRRSYPPPPLSRNVPQQYPPPPPIRPDPMFSPHDPTLAQANYPQPPYSSHNQSPNPVPYGQQQNNINANDFVMHVNPKVRNLPPPNFQLSNCQGRKRALLIGINYFGTSNELKGCINDVHNIKAFLVQLYNFREADMVILTDDQRDPRHVPTKRNIIEAMQWLVRDSRPNDSGHGGRMRDYDGDEDDGYDETIYPVDHSSSGQIVDDMMNDIMVYSTQGAVKESSFFKDAGSNLKQAGLAYVSGDPSRAISSVMSLGSKILNGGFGQNEGKKAFLRQRKGSPADVIMFSGCKDDQTSADASEAGRATGAMSWAITTALRHNKSQSYLQLLNNIRQLLRQKYQQRPQLSSSHPMDMNLLFILKHSKLKTFLESNFTEFSQPDSERLKALYSDFSKLWLLNKYAYDNNIGYWRRVILDCSQQGYLETADYALVTDKDTLAEKFQRPIIGRPLALDCVLDAMEKQEALIPLSEFSHRFAPPATWIGWIVDTVVKNAWQWRWRALPDSQGHPATQYVVLPTVKAIAKAILAQHFHNPADSHIMTLAQFKAAYAHHFVNEISLTDSDVTLVLRYLHSQHGVALADSVKGYGTNYMVIKFPQREDEIAVITQHDEALVSIRTTCYALSVQVDELQKKSEELGKQAVEEKKNGHTAKAVYCLKRRKHLQDVLEKRLRSMETMDAVLMKIESAQDDLQVVQAFNMGADALRGLLGHDGLSIESVDDVMQKMQDAFDDQKEIEDALMMGTNDISGIDDDDIERELSQLVDDEHALRKAPPPVPAQVQLPAKRASEASLAALDAGAVNSELSRLNQMFSSAKNVPSSSSIAAPSHASERGEEGARKKEFASNVSGQGSIYLLPWQPRNFSSCVCVSHRLDTISMSMARLSKSRLLMCVLNRLCPYVASVSHNTDDVRDIDGRNLTLEKPYLPIEHRFEPYDDNGGTSLAIAGKDFCVIASDTRQSTGYSINSRYAPKAYKLSETSVIAMNGFHADGLTLKKVLDQRLKWYKFSHDKDMSVTAVAQMLSITLYQKRFFPYYSFCVLGGVDENGKGAVYCYDAIGSFEREMCRANGSASALIQPFLDNQVGKKNMANRKFEDMELDEVLKIVKDAFTSATERDIYTGDNLQIFIIRKDQPVEVQLHPLKRD</sequence>
<dbReference type="GO" id="GO:0019774">
    <property type="term" value="C:proteasome core complex, beta-subunit complex"/>
    <property type="evidence" value="ECO:0007669"/>
    <property type="project" value="UniProtKB-ARBA"/>
</dbReference>
<dbReference type="InterPro" id="IPR011600">
    <property type="entry name" value="Pept_C14_caspase"/>
</dbReference>
<dbReference type="GO" id="GO:0005634">
    <property type="term" value="C:nucleus"/>
    <property type="evidence" value="ECO:0007669"/>
    <property type="project" value="UniProtKB-SubCell"/>
</dbReference>
<organism evidence="8 9">
    <name type="scientific">Parasitella parasitica</name>
    <dbReference type="NCBI Taxonomy" id="35722"/>
    <lineage>
        <taxon>Eukaryota</taxon>
        <taxon>Fungi</taxon>
        <taxon>Fungi incertae sedis</taxon>
        <taxon>Mucoromycota</taxon>
        <taxon>Mucoromycotina</taxon>
        <taxon>Mucoromycetes</taxon>
        <taxon>Mucorales</taxon>
        <taxon>Mucorineae</taxon>
        <taxon>Mucoraceae</taxon>
        <taxon>Parasitella</taxon>
    </lineage>
</organism>
<dbReference type="Gene3D" id="3.60.20.10">
    <property type="entry name" value="Glutamine Phosphoribosylpyrophosphate, subunit 1, domain 1"/>
    <property type="match status" value="1"/>
</dbReference>
<feature type="compositionally biased region" description="Basic and acidic residues" evidence="6">
    <location>
        <begin position="906"/>
        <end position="919"/>
    </location>
</feature>
<dbReference type="Pfam" id="PF25880">
    <property type="entry name" value="WHD_CHMP7_1st"/>
    <property type="match status" value="1"/>
</dbReference>
<dbReference type="InterPro" id="IPR001353">
    <property type="entry name" value="Proteasome_sua/b"/>
</dbReference>
<dbReference type="AlphaFoldDB" id="A0A0B7NC84"/>
<dbReference type="PANTHER" id="PTHR32194">
    <property type="entry name" value="METALLOPROTEASE TLDD"/>
    <property type="match status" value="1"/>
</dbReference>
<evidence type="ECO:0000313" key="9">
    <source>
        <dbReference type="Proteomes" id="UP000054107"/>
    </source>
</evidence>
<protein>
    <recommendedName>
        <fullName evidence="7">Peptidase C14 caspase domain-containing protein</fullName>
    </recommendedName>
</protein>
<name>A0A0B7NC84_9FUNG</name>
<feature type="region of interest" description="Disordered" evidence="6">
    <location>
        <begin position="1"/>
        <end position="144"/>
    </location>
</feature>
<keyword evidence="3" id="KW-0647">Proteasome</keyword>
<feature type="compositionally biased region" description="Pro residues" evidence="6">
    <location>
        <begin position="73"/>
        <end position="90"/>
    </location>
</feature>
<dbReference type="EMBL" id="LN731842">
    <property type="protein sequence ID" value="CEP15046.1"/>
    <property type="molecule type" value="Genomic_DNA"/>
</dbReference>
<dbReference type="GO" id="GO:0051603">
    <property type="term" value="P:proteolysis involved in protein catabolic process"/>
    <property type="evidence" value="ECO:0007669"/>
    <property type="project" value="InterPro"/>
</dbReference>
<evidence type="ECO:0000256" key="4">
    <source>
        <dbReference type="ARBA" id="ARBA00023242"/>
    </source>
</evidence>
<evidence type="ECO:0000313" key="8">
    <source>
        <dbReference type="EMBL" id="CEP15046.1"/>
    </source>
</evidence>
<keyword evidence="2" id="KW-0963">Cytoplasm</keyword>
<dbReference type="Gene3D" id="3.40.50.12660">
    <property type="match status" value="1"/>
</dbReference>
<dbReference type="SUPFAM" id="SSF56235">
    <property type="entry name" value="N-terminal nucleophile aminohydrolases (Ntn hydrolases)"/>
    <property type="match status" value="1"/>
</dbReference>
<feature type="domain" description="Peptidase C14 caspase" evidence="7">
    <location>
        <begin position="175"/>
        <end position="432"/>
    </location>
</feature>
<evidence type="ECO:0000256" key="1">
    <source>
        <dbReference type="ARBA" id="ARBA00004123"/>
    </source>
</evidence>
<dbReference type="InterPro" id="IPR016050">
    <property type="entry name" value="Proteasome_bsu_CS"/>
</dbReference>
<dbReference type="PROSITE" id="PS00854">
    <property type="entry name" value="PROTEASOME_BETA_1"/>
    <property type="match status" value="1"/>
</dbReference>